<evidence type="ECO:0000313" key="2">
    <source>
        <dbReference type="Proteomes" id="UP000076532"/>
    </source>
</evidence>
<accession>A0A165XKS8</accession>
<dbReference type="EMBL" id="KV417717">
    <property type="protein sequence ID" value="KZP08642.1"/>
    <property type="molecule type" value="Genomic_DNA"/>
</dbReference>
<gene>
    <name evidence="1" type="ORF">FIBSPDRAFT_688608</name>
</gene>
<protein>
    <recommendedName>
        <fullName evidence="3">BTB domain-containing protein</fullName>
    </recommendedName>
</protein>
<reference evidence="1 2" key="1">
    <citation type="journal article" date="2016" name="Mol. Biol. Evol.">
        <title>Comparative Genomics of Early-Diverging Mushroom-Forming Fungi Provides Insights into the Origins of Lignocellulose Decay Capabilities.</title>
        <authorList>
            <person name="Nagy L.G."/>
            <person name="Riley R."/>
            <person name="Tritt A."/>
            <person name="Adam C."/>
            <person name="Daum C."/>
            <person name="Floudas D."/>
            <person name="Sun H."/>
            <person name="Yadav J.S."/>
            <person name="Pangilinan J."/>
            <person name="Larsson K.H."/>
            <person name="Matsuura K."/>
            <person name="Barry K."/>
            <person name="Labutti K."/>
            <person name="Kuo R."/>
            <person name="Ohm R.A."/>
            <person name="Bhattacharya S.S."/>
            <person name="Shirouzu T."/>
            <person name="Yoshinaga Y."/>
            <person name="Martin F.M."/>
            <person name="Grigoriev I.V."/>
            <person name="Hibbett D.S."/>
        </authorList>
    </citation>
    <scope>NUCLEOTIDE SEQUENCE [LARGE SCALE GENOMIC DNA]</scope>
    <source>
        <strain evidence="1 2">CBS 109695</strain>
    </source>
</reference>
<name>A0A165XKS8_9AGAM</name>
<evidence type="ECO:0000313" key="1">
    <source>
        <dbReference type="EMBL" id="KZP08642.1"/>
    </source>
</evidence>
<feature type="non-terminal residue" evidence="1">
    <location>
        <position position="1"/>
    </location>
</feature>
<dbReference type="OrthoDB" id="3238360at2759"/>
<keyword evidence="2" id="KW-1185">Reference proteome</keyword>
<dbReference type="STRING" id="436010.A0A165XKS8"/>
<dbReference type="AlphaFoldDB" id="A0A165XKS8"/>
<sequence>GLSRDDPLILEDINVSHFDKFLSILYPYEYGLYTATTVDEWSNILHLADLWGFQSIRALAIKHLVPIASDIDKIVLGKRYAIGGWLVGAYTAVCKRVAPLTEEEGARLGVQDVVRIFTVREESRPS</sequence>
<organism evidence="1 2">
    <name type="scientific">Athelia psychrophila</name>
    <dbReference type="NCBI Taxonomy" id="1759441"/>
    <lineage>
        <taxon>Eukaryota</taxon>
        <taxon>Fungi</taxon>
        <taxon>Dikarya</taxon>
        <taxon>Basidiomycota</taxon>
        <taxon>Agaricomycotina</taxon>
        <taxon>Agaricomycetes</taxon>
        <taxon>Agaricomycetidae</taxon>
        <taxon>Atheliales</taxon>
        <taxon>Atheliaceae</taxon>
        <taxon>Athelia</taxon>
    </lineage>
</organism>
<evidence type="ECO:0008006" key="3">
    <source>
        <dbReference type="Google" id="ProtNLM"/>
    </source>
</evidence>
<feature type="non-terminal residue" evidence="1">
    <location>
        <position position="126"/>
    </location>
</feature>
<dbReference type="Proteomes" id="UP000076532">
    <property type="component" value="Unassembled WGS sequence"/>
</dbReference>
<proteinExistence type="predicted"/>